<reference evidence="2 3" key="1">
    <citation type="journal article" date="2012" name="Int. J. Syst. Evol. Microbiol.">
        <title>Vibrio caribbeanicus sp. nov., isolated from the marine sponge Scleritoderma cyanea.</title>
        <authorList>
            <person name="Hoffmann M."/>
            <person name="Monday S.R."/>
            <person name="Allard M.W."/>
            <person name="Strain E.A."/>
            <person name="Whittaker P."/>
            <person name="Naum M."/>
            <person name="McCarthy P.J."/>
            <person name="Lopez J.V."/>
            <person name="Fischer M."/>
            <person name="Brown E.W."/>
        </authorList>
    </citation>
    <scope>NUCLEOTIDE SEQUENCE [LARGE SCALE GENOMIC DNA]</scope>
    <source>
        <strain evidence="2 3">LMG 20546</strain>
    </source>
</reference>
<proteinExistence type="predicted"/>
<evidence type="ECO:0000313" key="2">
    <source>
        <dbReference type="EMBL" id="EGA64182.1"/>
    </source>
</evidence>
<keyword evidence="1" id="KW-1133">Transmembrane helix</keyword>
<dbReference type="AlphaFoldDB" id="E8LYR8"/>
<accession>E8LYR8</accession>
<evidence type="ECO:0000256" key="1">
    <source>
        <dbReference type="SAM" id="Phobius"/>
    </source>
</evidence>
<dbReference type="EMBL" id="AEVS01000092">
    <property type="protein sequence ID" value="EGA64182.1"/>
    <property type="molecule type" value="Genomic_DNA"/>
</dbReference>
<comment type="caution">
    <text evidence="2">The sequence shown here is derived from an EMBL/GenBank/DDBJ whole genome shotgun (WGS) entry which is preliminary data.</text>
</comment>
<protein>
    <submittedName>
        <fullName evidence="2">Uncharacterized protein</fullName>
    </submittedName>
</protein>
<gene>
    <name evidence="2" type="ORF">VIBR0546_02559</name>
</gene>
<keyword evidence="3" id="KW-1185">Reference proteome</keyword>
<organism evidence="2 3">
    <name type="scientific">Vibrio brasiliensis LMG 20546</name>
    <dbReference type="NCBI Taxonomy" id="945543"/>
    <lineage>
        <taxon>Bacteria</taxon>
        <taxon>Pseudomonadati</taxon>
        <taxon>Pseudomonadota</taxon>
        <taxon>Gammaproteobacteria</taxon>
        <taxon>Vibrionales</taxon>
        <taxon>Vibrionaceae</taxon>
        <taxon>Vibrio</taxon>
        <taxon>Vibrio oreintalis group</taxon>
    </lineage>
</organism>
<dbReference type="Proteomes" id="UP000004371">
    <property type="component" value="Unassembled WGS sequence"/>
</dbReference>
<evidence type="ECO:0000313" key="3">
    <source>
        <dbReference type="Proteomes" id="UP000004371"/>
    </source>
</evidence>
<sequence>MQDRDSDDRNHSYIDRICISYRRTPQEEIEFKERCLSSTYKYDFDNFFLPSLHVLREIREVGKIGDILVAIIGLTVSLALLPVTLAYQIISRARMRRKLRLELRKLRCEMLA</sequence>
<keyword evidence="1" id="KW-0812">Transmembrane</keyword>
<feature type="transmembrane region" description="Helical" evidence="1">
    <location>
        <begin position="67"/>
        <end position="90"/>
    </location>
</feature>
<keyword evidence="1" id="KW-0472">Membrane</keyword>
<name>E8LYR8_9VIBR</name>